<evidence type="ECO:0000313" key="1">
    <source>
        <dbReference type="EMBL" id="EHB50077.1"/>
    </source>
</evidence>
<protein>
    <submittedName>
        <fullName evidence="1">Uncharacterized protein</fullName>
    </submittedName>
</protein>
<reference evidence="1 2" key="1">
    <citation type="submission" date="2011-09" db="EMBL/GenBank/DDBJ databases">
        <title>The draft genome of Paenibacillus lactis 154.</title>
        <authorList>
            <consortium name="US DOE Joint Genome Institute (JGI-PGF)"/>
            <person name="Lucas S."/>
            <person name="Han J."/>
            <person name="Lapidus A."/>
            <person name="Cheng J.-F."/>
            <person name="Goodwin L."/>
            <person name="Pitluck S."/>
            <person name="Peters L."/>
            <person name="Land M.L."/>
            <person name="Hauser L."/>
            <person name="Siebers A."/>
            <person name="Thelen M."/>
            <person name="Hugenholtz P."/>
            <person name="Allgaier M."/>
            <person name="Woyke T.J."/>
        </authorList>
    </citation>
    <scope>NUCLEOTIDE SEQUENCE [LARGE SCALE GENOMIC DNA]</scope>
    <source>
        <strain evidence="1 2">154</strain>
    </source>
</reference>
<dbReference type="EMBL" id="AGIP01000022">
    <property type="protein sequence ID" value="EHB50077.1"/>
    <property type="molecule type" value="Genomic_DNA"/>
</dbReference>
<dbReference type="STRING" id="743719.PaelaDRAFT_5624"/>
<sequence>MKTPSGITYKPEYVPDMERMVEALRIVHEAPDPEKKEDVELEEGA</sequence>
<organism evidence="1 2">
    <name type="scientific">Paenibacillus lactis 154</name>
    <dbReference type="NCBI Taxonomy" id="743719"/>
    <lineage>
        <taxon>Bacteria</taxon>
        <taxon>Bacillati</taxon>
        <taxon>Bacillota</taxon>
        <taxon>Bacilli</taxon>
        <taxon>Bacillales</taxon>
        <taxon>Paenibacillaceae</taxon>
        <taxon>Paenibacillus</taxon>
    </lineage>
</organism>
<name>G4HNR3_9BACL</name>
<gene>
    <name evidence="1" type="ORF">PaelaDRAFT_5624</name>
</gene>
<evidence type="ECO:0000313" key="2">
    <source>
        <dbReference type="Proteomes" id="UP000003891"/>
    </source>
</evidence>
<dbReference type="PATRIC" id="fig|743719.3.peg.5731"/>
<dbReference type="RefSeq" id="WP_007132775.1">
    <property type="nucleotide sequence ID" value="NZ_AGIP01000022.1"/>
</dbReference>
<proteinExistence type="predicted"/>
<dbReference type="AlphaFoldDB" id="G4HNR3"/>
<accession>G4HNR3</accession>
<dbReference type="Proteomes" id="UP000003891">
    <property type="component" value="Unassembled WGS sequence"/>
</dbReference>